<dbReference type="Pfam" id="PF02518">
    <property type="entry name" value="HATPase_c"/>
    <property type="match status" value="1"/>
</dbReference>
<dbReference type="InterPro" id="IPR036890">
    <property type="entry name" value="HATPase_C_sf"/>
</dbReference>
<sequence length="311" mass="34534">MAVLCILLALLCLTLGIWSWSQQRSLKDAARQLRERTTNGSAARIRLSAPNAGAEELLSAVNQILELRQAERTADLARERELRRQISNISHDLRTPLTSILGYLQLLEDPALPPDRRAEYLNVVRSRSKALQSLITSFYDLSRLEGGEFPLECQAVDLRTLLAELLASFYGDFTDAGFSVEVEMPESLSPVYVDRGGALRILTNLLRNALDHGSGSMEVQVWEREGAVYTAVSNRAPDLAPEDVAHVFDRFFTADRMRTGRNTGLGLAIVKALGERMGVQVSAELDQGRFTITLVWPKDRDNPEKHSGSPC</sequence>
<organism evidence="7 8">
    <name type="scientific">Candidatus Flavonifractor merdigallinarum</name>
    <dbReference type="NCBI Taxonomy" id="2838589"/>
    <lineage>
        <taxon>Bacteria</taxon>
        <taxon>Bacillati</taxon>
        <taxon>Bacillota</taxon>
        <taxon>Clostridia</taxon>
        <taxon>Eubacteriales</taxon>
        <taxon>Oscillospiraceae</taxon>
        <taxon>Flavonifractor</taxon>
    </lineage>
</organism>
<dbReference type="Gene3D" id="3.30.565.10">
    <property type="entry name" value="Histidine kinase-like ATPase, C-terminal domain"/>
    <property type="match status" value="1"/>
</dbReference>
<dbReference type="AlphaFoldDB" id="A0A9D1Y992"/>
<dbReference type="GO" id="GO:0016020">
    <property type="term" value="C:membrane"/>
    <property type="evidence" value="ECO:0007669"/>
    <property type="project" value="InterPro"/>
</dbReference>
<dbReference type="InterPro" id="IPR050736">
    <property type="entry name" value="Sensor_HK_Regulatory"/>
</dbReference>
<dbReference type="Gene3D" id="1.10.287.130">
    <property type="match status" value="1"/>
</dbReference>
<evidence type="ECO:0000256" key="2">
    <source>
        <dbReference type="ARBA" id="ARBA00012438"/>
    </source>
</evidence>
<dbReference type="InterPro" id="IPR003661">
    <property type="entry name" value="HisK_dim/P_dom"/>
</dbReference>
<proteinExistence type="predicted"/>
<protein>
    <recommendedName>
        <fullName evidence="2">histidine kinase</fullName>
        <ecNumber evidence="2">2.7.13.3</ecNumber>
    </recommendedName>
</protein>
<keyword evidence="4 7" id="KW-0418">Kinase</keyword>
<evidence type="ECO:0000256" key="5">
    <source>
        <dbReference type="ARBA" id="ARBA00023012"/>
    </source>
</evidence>
<dbReference type="EMBL" id="DXDX01000137">
    <property type="protein sequence ID" value="HIY21712.1"/>
    <property type="molecule type" value="Genomic_DNA"/>
</dbReference>
<name>A0A9D1Y992_9FIRM</name>
<comment type="caution">
    <text evidence="7">The sequence shown here is derived from an EMBL/GenBank/DDBJ whole genome shotgun (WGS) entry which is preliminary data.</text>
</comment>
<evidence type="ECO:0000313" key="7">
    <source>
        <dbReference type="EMBL" id="HIY21712.1"/>
    </source>
</evidence>
<dbReference type="SMART" id="SM00388">
    <property type="entry name" value="HisKA"/>
    <property type="match status" value="1"/>
</dbReference>
<comment type="catalytic activity">
    <reaction evidence="1">
        <text>ATP + protein L-histidine = ADP + protein N-phospho-L-histidine.</text>
        <dbReference type="EC" id="2.7.13.3"/>
    </reaction>
</comment>
<evidence type="ECO:0000256" key="4">
    <source>
        <dbReference type="ARBA" id="ARBA00022777"/>
    </source>
</evidence>
<dbReference type="PANTHER" id="PTHR43711">
    <property type="entry name" value="TWO-COMPONENT HISTIDINE KINASE"/>
    <property type="match status" value="1"/>
</dbReference>
<evidence type="ECO:0000256" key="1">
    <source>
        <dbReference type="ARBA" id="ARBA00000085"/>
    </source>
</evidence>
<reference evidence="7" key="1">
    <citation type="journal article" date="2021" name="PeerJ">
        <title>Extensive microbial diversity within the chicken gut microbiome revealed by metagenomics and culture.</title>
        <authorList>
            <person name="Gilroy R."/>
            <person name="Ravi A."/>
            <person name="Getino M."/>
            <person name="Pursley I."/>
            <person name="Horton D.L."/>
            <person name="Alikhan N.F."/>
            <person name="Baker D."/>
            <person name="Gharbi K."/>
            <person name="Hall N."/>
            <person name="Watson M."/>
            <person name="Adriaenssens E.M."/>
            <person name="Foster-Nyarko E."/>
            <person name="Jarju S."/>
            <person name="Secka A."/>
            <person name="Antonio M."/>
            <person name="Oren A."/>
            <person name="Chaudhuri R.R."/>
            <person name="La Ragione R."/>
            <person name="Hildebrand F."/>
            <person name="Pallen M.J."/>
        </authorList>
    </citation>
    <scope>NUCLEOTIDE SEQUENCE</scope>
    <source>
        <strain evidence="7">ChiBcec16_6824</strain>
    </source>
</reference>
<dbReference type="SUPFAM" id="SSF55874">
    <property type="entry name" value="ATPase domain of HSP90 chaperone/DNA topoisomerase II/histidine kinase"/>
    <property type="match status" value="1"/>
</dbReference>
<gene>
    <name evidence="7" type="ORF">H9841_07430</name>
</gene>
<feature type="domain" description="Histidine kinase" evidence="6">
    <location>
        <begin position="88"/>
        <end position="300"/>
    </location>
</feature>
<dbReference type="CDD" id="cd00082">
    <property type="entry name" value="HisKA"/>
    <property type="match status" value="1"/>
</dbReference>
<evidence type="ECO:0000313" key="8">
    <source>
        <dbReference type="Proteomes" id="UP000823868"/>
    </source>
</evidence>
<dbReference type="SMART" id="SM00387">
    <property type="entry name" value="HATPase_c"/>
    <property type="match status" value="1"/>
</dbReference>
<evidence type="ECO:0000256" key="3">
    <source>
        <dbReference type="ARBA" id="ARBA00022679"/>
    </source>
</evidence>
<dbReference type="GO" id="GO:0000155">
    <property type="term" value="F:phosphorelay sensor kinase activity"/>
    <property type="evidence" value="ECO:0007669"/>
    <property type="project" value="InterPro"/>
</dbReference>
<dbReference type="Proteomes" id="UP000823868">
    <property type="component" value="Unassembled WGS sequence"/>
</dbReference>
<accession>A0A9D1Y992</accession>
<dbReference type="InterPro" id="IPR008358">
    <property type="entry name" value="Sig_transdc_His_kin/Pase_MprB"/>
</dbReference>
<dbReference type="PRINTS" id="PR01780">
    <property type="entry name" value="LANTIREGPROT"/>
</dbReference>
<dbReference type="PANTHER" id="PTHR43711:SF1">
    <property type="entry name" value="HISTIDINE KINASE 1"/>
    <property type="match status" value="1"/>
</dbReference>
<dbReference type="Pfam" id="PF00512">
    <property type="entry name" value="HisKA"/>
    <property type="match status" value="1"/>
</dbReference>
<keyword evidence="3" id="KW-0808">Transferase</keyword>
<dbReference type="InterPro" id="IPR005467">
    <property type="entry name" value="His_kinase_dom"/>
</dbReference>
<dbReference type="InterPro" id="IPR036097">
    <property type="entry name" value="HisK_dim/P_sf"/>
</dbReference>
<dbReference type="EC" id="2.7.13.3" evidence="2"/>
<keyword evidence="5" id="KW-0902">Two-component regulatory system</keyword>
<reference evidence="7" key="2">
    <citation type="submission" date="2021-04" db="EMBL/GenBank/DDBJ databases">
        <authorList>
            <person name="Gilroy R."/>
        </authorList>
    </citation>
    <scope>NUCLEOTIDE SEQUENCE</scope>
    <source>
        <strain evidence="7">ChiBcec16_6824</strain>
    </source>
</reference>
<evidence type="ECO:0000259" key="6">
    <source>
        <dbReference type="PROSITE" id="PS50109"/>
    </source>
</evidence>
<dbReference type="SUPFAM" id="SSF47384">
    <property type="entry name" value="Homodimeric domain of signal transducing histidine kinase"/>
    <property type="match status" value="1"/>
</dbReference>
<dbReference type="PROSITE" id="PS50109">
    <property type="entry name" value="HIS_KIN"/>
    <property type="match status" value="1"/>
</dbReference>
<dbReference type="InterPro" id="IPR003594">
    <property type="entry name" value="HATPase_dom"/>
</dbReference>